<evidence type="ECO:0000313" key="1">
    <source>
        <dbReference type="Proteomes" id="UP000035680"/>
    </source>
</evidence>
<keyword evidence="1" id="KW-1185">Reference proteome</keyword>
<protein>
    <submittedName>
        <fullName evidence="2">Uncharacterized protein</fullName>
    </submittedName>
</protein>
<evidence type="ECO:0000313" key="2">
    <source>
        <dbReference type="WBParaSite" id="SVE_0262200.1"/>
    </source>
</evidence>
<reference evidence="2" key="2">
    <citation type="submission" date="2015-08" db="UniProtKB">
        <authorList>
            <consortium name="WormBaseParasite"/>
        </authorList>
    </citation>
    <scope>IDENTIFICATION</scope>
</reference>
<dbReference type="AlphaFoldDB" id="A0A0K0F1E8"/>
<sequence length="71" mass="8497">MSRYFASIKLVFLVLVATLFFNGFQVEGRNFRMYHPKIIFRLNDAVRAYNDGTKIIYHPPYENFNFQRGNE</sequence>
<name>A0A0K0F1E8_STRVS</name>
<dbReference type="Proteomes" id="UP000035680">
    <property type="component" value="Unassembled WGS sequence"/>
</dbReference>
<organism evidence="1 2">
    <name type="scientific">Strongyloides venezuelensis</name>
    <name type="common">Threadworm</name>
    <dbReference type="NCBI Taxonomy" id="75913"/>
    <lineage>
        <taxon>Eukaryota</taxon>
        <taxon>Metazoa</taxon>
        <taxon>Ecdysozoa</taxon>
        <taxon>Nematoda</taxon>
        <taxon>Chromadorea</taxon>
        <taxon>Rhabditida</taxon>
        <taxon>Tylenchina</taxon>
        <taxon>Panagrolaimomorpha</taxon>
        <taxon>Strongyloidoidea</taxon>
        <taxon>Strongyloididae</taxon>
        <taxon>Strongyloides</taxon>
    </lineage>
</organism>
<dbReference type="WBParaSite" id="SVE_0262200.1">
    <property type="protein sequence ID" value="SVE_0262200.1"/>
    <property type="gene ID" value="SVE_0262200"/>
</dbReference>
<proteinExistence type="predicted"/>
<reference evidence="1" key="1">
    <citation type="submission" date="2014-07" db="EMBL/GenBank/DDBJ databases">
        <authorList>
            <person name="Martin A.A"/>
            <person name="De Silva N."/>
        </authorList>
    </citation>
    <scope>NUCLEOTIDE SEQUENCE</scope>
</reference>
<accession>A0A0K0F1E8</accession>